<feature type="compositionally biased region" description="Low complexity" evidence="7">
    <location>
        <begin position="268"/>
        <end position="279"/>
    </location>
</feature>
<dbReference type="CDD" id="cd08230">
    <property type="entry name" value="glucose_DH"/>
    <property type="match status" value="1"/>
</dbReference>
<proteinExistence type="predicted"/>
<evidence type="ECO:0000259" key="8">
    <source>
        <dbReference type="Pfam" id="PF08240"/>
    </source>
</evidence>
<dbReference type="PANTHER" id="PTHR12128:SF66">
    <property type="entry name" value="4-HYDROXY-2-OXOGLUTARATE ALDOLASE, MITOCHONDRIAL"/>
    <property type="match status" value="1"/>
</dbReference>
<dbReference type="SUPFAM" id="SSF50129">
    <property type="entry name" value="GroES-like"/>
    <property type="match status" value="1"/>
</dbReference>
<keyword evidence="2" id="KW-0479">Metal-binding</keyword>
<name>T1AS99_9ZZZZ</name>
<dbReference type="SUPFAM" id="SSF51569">
    <property type="entry name" value="Aldolase"/>
    <property type="match status" value="1"/>
</dbReference>
<dbReference type="EMBL" id="AUZY01008755">
    <property type="protein sequence ID" value="EQD44930.1"/>
    <property type="molecule type" value="Genomic_DNA"/>
</dbReference>
<dbReference type="InterPro" id="IPR036291">
    <property type="entry name" value="NAD(P)-bd_dom_sf"/>
</dbReference>
<keyword evidence="4" id="KW-0560">Oxidoreductase</keyword>
<dbReference type="InterPro" id="IPR011032">
    <property type="entry name" value="GroES-like_sf"/>
</dbReference>
<protein>
    <submittedName>
        <fullName evidence="10">Dihydrodipicolinate synthase</fullName>
        <ecNumber evidence="10">4.3.3.7</ecNumber>
    </submittedName>
</protein>
<evidence type="ECO:0000256" key="5">
    <source>
        <dbReference type="ARBA" id="ARBA00023239"/>
    </source>
</evidence>
<dbReference type="Gene3D" id="3.20.20.70">
    <property type="entry name" value="Aldolase class I"/>
    <property type="match status" value="1"/>
</dbReference>
<organism evidence="10">
    <name type="scientific">mine drainage metagenome</name>
    <dbReference type="NCBI Taxonomy" id="410659"/>
    <lineage>
        <taxon>unclassified sequences</taxon>
        <taxon>metagenomes</taxon>
        <taxon>ecological metagenomes</taxon>
    </lineage>
</organism>
<dbReference type="InterPro" id="IPR013785">
    <property type="entry name" value="Aldolase_TIM"/>
</dbReference>
<dbReference type="GO" id="GO:0044281">
    <property type="term" value="P:small molecule metabolic process"/>
    <property type="evidence" value="ECO:0007669"/>
    <property type="project" value="UniProtKB-ARBA"/>
</dbReference>
<accession>T1AS99</accession>
<dbReference type="InterPro" id="IPR031640">
    <property type="entry name" value="Glu_dehyd_C"/>
</dbReference>
<dbReference type="PANTHER" id="PTHR12128">
    <property type="entry name" value="DIHYDRODIPICOLINATE SYNTHASE"/>
    <property type="match status" value="1"/>
</dbReference>
<reference evidence="10" key="2">
    <citation type="journal article" date="2014" name="ISME J.">
        <title>Microbial stratification in low pH oxic and suboxic macroscopic growths along an acid mine drainage.</title>
        <authorList>
            <person name="Mendez-Garcia C."/>
            <person name="Mesa V."/>
            <person name="Sprenger R.R."/>
            <person name="Richter M."/>
            <person name="Diez M.S."/>
            <person name="Solano J."/>
            <person name="Bargiela R."/>
            <person name="Golyshina O.V."/>
            <person name="Manteca A."/>
            <person name="Ramos J.L."/>
            <person name="Gallego J.R."/>
            <person name="Llorente I."/>
            <person name="Martins Dos Santos V.A."/>
            <person name="Jensen O.N."/>
            <person name="Pelaez A.I."/>
            <person name="Sanchez J."/>
            <person name="Ferrer M."/>
        </authorList>
    </citation>
    <scope>NUCLEOTIDE SEQUENCE</scope>
</reference>
<dbReference type="CDD" id="cd00408">
    <property type="entry name" value="DHDPS-like"/>
    <property type="match status" value="1"/>
</dbReference>
<dbReference type="EC" id="4.3.3.7" evidence="10"/>
<evidence type="ECO:0000256" key="1">
    <source>
        <dbReference type="ARBA" id="ARBA00001947"/>
    </source>
</evidence>
<dbReference type="InterPro" id="IPR013154">
    <property type="entry name" value="ADH-like_N"/>
</dbReference>
<feature type="region of interest" description="Disordered" evidence="7">
    <location>
        <begin position="202"/>
        <end position="279"/>
    </location>
</feature>
<dbReference type="InterPro" id="IPR020625">
    <property type="entry name" value="Schiff_base-form_aldolases_AS"/>
</dbReference>
<dbReference type="PROSITE" id="PS00666">
    <property type="entry name" value="DHDPS_2"/>
    <property type="match status" value="1"/>
</dbReference>
<feature type="domain" description="Alcohol dehydrogenase-like N-terminal" evidence="8">
    <location>
        <begin position="311"/>
        <end position="425"/>
    </location>
</feature>
<dbReference type="GO" id="GO:0046872">
    <property type="term" value="F:metal ion binding"/>
    <property type="evidence" value="ECO:0007669"/>
    <property type="project" value="UniProtKB-KW"/>
</dbReference>
<dbReference type="Pfam" id="PF08240">
    <property type="entry name" value="ADH_N"/>
    <property type="match status" value="1"/>
</dbReference>
<evidence type="ECO:0000313" key="10">
    <source>
        <dbReference type="EMBL" id="EQD44930.1"/>
    </source>
</evidence>
<dbReference type="Gene3D" id="3.90.180.10">
    <property type="entry name" value="Medium-chain alcohol dehydrogenases, catalytic domain"/>
    <property type="match status" value="1"/>
</dbReference>
<dbReference type="Gene3D" id="3.40.50.720">
    <property type="entry name" value="NAD(P)-binding Rossmann-like Domain"/>
    <property type="match status" value="1"/>
</dbReference>
<dbReference type="SMART" id="SM01130">
    <property type="entry name" value="DHDPS"/>
    <property type="match status" value="1"/>
</dbReference>
<feature type="compositionally biased region" description="Basic residues" evidence="7">
    <location>
        <begin position="202"/>
        <end position="212"/>
    </location>
</feature>
<evidence type="ECO:0000259" key="9">
    <source>
        <dbReference type="Pfam" id="PF16912"/>
    </source>
</evidence>
<evidence type="ECO:0000256" key="7">
    <source>
        <dbReference type="SAM" id="MobiDB-lite"/>
    </source>
</evidence>
<gene>
    <name evidence="10" type="ORF">B1B_13298</name>
</gene>
<keyword evidence="3" id="KW-0862">Zinc</keyword>
<feature type="non-terminal residue" evidence="10">
    <location>
        <position position="1"/>
    </location>
</feature>
<feature type="compositionally biased region" description="Low complexity" evidence="7">
    <location>
        <begin position="233"/>
        <end position="244"/>
    </location>
</feature>
<sequence>DDGAIDTGRNAKFARALSEAKVDHLFALGSLGEFPSVDDDERPRLLESVIESAIGPTDVWVGVGAPSTRRAVAYAEDAEGLGAAAVVAVAPYYLHPSPAAIDRYYRAIRSAVSIPVLAYNIPSLVGYRLEPALVHRLARDGVLAGVKDTAGSLESVRSFLTDAPAGFVVVPGDDALATEAIRLGAAGAVMGMANLVPPALRRARAGGARRGRRPSDRAPGPGRRARRRRARRPVPLGRQVPRPGALGGRGRVPRPVRSALDGGGRGGPEPARAATAAPRAVPEAVTMRALCVRPPAPGAALEEVPAPALAPGSVLVDVLECGVCGTDRDIVAGKYGAPPAGVPYLVLGHENLGRVRAVAPDVSGWAPGDLVVATVRRGCGEDRFCRANRSDECETGHFTERGIGGAPGYMAEQYVEIPAYLVHIPPALRTVAVLLEPLTIVEKAVLMGQKVIDRRGTTPGDPPTRPPTALVAGTGAVGMLAALLLRVRGYEVTGIDRHDDTTPAARLLARIGATHRNAAEGVGVLGDARFDLIVEATGAIALDFDLVDALGRNGALVLTGIPDADAPPTSIRAGRLLRSVVLENQAVIGSVNANRTYFEAGVRDLTVFEERWPGALAAMITARRPLADFAGVLAGHDPGAMKTVLTVVPGGATGA</sequence>
<feature type="domain" description="Glucose dehydrogenase C-terminal" evidence="9">
    <location>
        <begin position="431"/>
        <end position="645"/>
    </location>
</feature>
<feature type="compositionally biased region" description="Basic residues" evidence="7">
    <location>
        <begin position="223"/>
        <end position="232"/>
    </location>
</feature>
<dbReference type="GO" id="GO:0008840">
    <property type="term" value="F:4-hydroxy-tetrahydrodipicolinate synthase activity"/>
    <property type="evidence" value="ECO:0007669"/>
    <property type="project" value="UniProtKB-EC"/>
</dbReference>
<dbReference type="PRINTS" id="PR00146">
    <property type="entry name" value="DHPICSNTHASE"/>
</dbReference>
<evidence type="ECO:0000256" key="3">
    <source>
        <dbReference type="ARBA" id="ARBA00022833"/>
    </source>
</evidence>
<evidence type="ECO:0000256" key="2">
    <source>
        <dbReference type="ARBA" id="ARBA00022723"/>
    </source>
</evidence>
<dbReference type="Pfam" id="PF16912">
    <property type="entry name" value="Glu_dehyd_C"/>
    <property type="match status" value="1"/>
</dbReference>
<keyword evidence="5 10" id="KW-0456">Lyase</keyword>
<evidence type="ECO:0000256" key="4">
    <source>
        <dbReference type="ARBA" id="ARBA00023002"/>
    </source>
</evidence>
<dbReference type="SUPFAM" id="SSF51735">
    <property type="entry name" value="NAD(P)-binding Rossmann-fold domains"/>
    <property type="match status" value="1"/>
</dbReference>
<dbReference type="InterPro" id="IPR002220">
    <property type="entry name" value="DapA-like"/>
</dbReference>
<reference evidence="10" key="1">
    <citation type="submission" date="2013-08" db="EMBL/GenBank/DDBJ databases">
        <authorList>
            <person name="Mendez C."/>
            <person name="Richter M."/>
            <person name="Ferrer M."/>
            <person name="Sanchez J."/>
        </authorList>
    </citation>
    <scope>NUCLEOTIDE SEQUENCE</scope>
</reference>
<dbReference type="Pfam" id="PF00701">
    <property type="entry name" value="DHDPS"/>
    <property type="match status" value="1"/>
</dbReference>
<evidence type="ECO:0000256" key="6">
    <source>
        <dbReference type="ARBA" id="ARBA00023270"/>
    </source>
</evidence>
<dbReference type="GO" id="GO:0016491">
    <property type="term" value="F:oxidoreductase activity"/>
    <property type="evidence" value="ECO:0007669"/>
    <property type="project" value="UniProtKB-KW"/>
</dbReference>
<comment type="cofactor">
    <cofactor evidence="1">
        <name>Zn(2+)</name>
        <dbReference type="ChEBI" id="CHEBI:29105"/>
    </cofactor>
</comment>
<dbReference type="AlphaFoldDB" id="T1AS99"/>
<keyword evidence="6" id="KW-0704">Schiff base</keyword>
<comment type="caution">
    <text evidence="10">The sequence shown here is derived from an EMBL/GenBank/DDBJ whole genome shotgun (WGS) entry which is preliminary data.</text>
</comment>